<evidence type="ECO:0000256" key="1">
    <source>
        <dbReference type="ARBA" id="ARBA00013487"/>
    </source>
</evidence>
<gene>
    <name evidence="5" type="ORF">POM88_033619</name>
</gene>
<keyword evidence="6" id="KW-1185">Reference proteome</keyword>
<feature type="compositionally biased region" description="Pro residues" evidence="3">
    <location>
        <begin position="245"/>
        <end position="256"/>
    </location>
</feature>
<feature type="compositionally biased region" description="Low complexity" evidence="3">
    <location>
        <begin position="275"/>
        <end position="310"/>
    </location>
</feature>
<feature type="transmembrane region" description="Helical" evidence="4">
    <location>
        <begin position="117"/>
        <end position="139"/>
    </location>
</feature>
<accession>A0AAD8HJU6</accession>
<feature type="compositionally biased region" description="Low complexity" evidence="3">
    <location>
        <begin position="257"/>
        <end position="268"/>
    </location>
</feature>
<comment type="caution">
    <text evidence="5">The sequence shown here is derived from an EMBL/GenBank/DDBJ whole genome shotgun (WGS) entry which is preliminary data.</text>
</comment>
<feature type="region of interest" description="Disordered" evidence="3">
    <location>
        <begin position="176"/>
        <end position="310"/>
    </location>
</feature>
<dbReference type="AlphaFoldDB" id="A0AAD8HJU6"/>
<dbReference type="EMBL" id="JAUIZM010000008">
    <property type="protein sequence ID" value="KAK1367527.1"/>
    <property type="molecule type" value="Genomic_DNA"/>
</dbReference>
<evidence type="ECO:0000256" key="2">
    <source>
        <dbReference type="ARBA" id="ARBA00043946"/>
    </source>
</evidence>
<dbReference type="Proteomes" id="UP001237642">
    <property type="component" value="Unassembled WGS sequence"/>
</dbReference>
<dbReference type="InterPro" id="IPR006031">
    <property type="entry name" value="XYPPX"/>
</dbReference>
<keyword evidence="4" id="KW-0812">Transmembrane</keyword>
<keyword evidence="4" id="KW-1133">Transmembrane helix</keyword>
<dbReference type="Pfam" id="PF02162">
    <property type="entry name" value="XYPPX"/>
    <property type="match status" value="1"/>
</dbReference>
<proteinExistence type="predicted"/>
<reference evidence="5" key="2">
    <citation type="submission" date="2023-05" db="EMBL/GenBank/DDBJ databases">
        <authorList>
            <person name="Schelkunov M.I."/>
        </authorList>
    </citation>
    <scope>NUCLEOTIDE SEQUENCE</scope>
    <source>
        <strain evidence="5">Hsosn_3</strain>
        <tissue evidence="5">Leaf</tissue>
    </source>
</reference>
<evidence type="ECO:0000256" key="4">
    <source>
        <dbReference type="SAM" id="Phobius"/>
    </source>
</evidence>
<organism evidence="5 6">
    <name type="scientific">Heracleum sosnowskyi</name>
    <dbReference type="NCBI Taxonomy" id="360622"/>
    <lineage>
        <taxon>Eukaryota</taxon>
        <taxon>Viridiplantae</taxon>
        <taxon>Streptophyta</taxon>
        <taxon>Embryophyta</taxon>
        <taxon>Tracheophyta</taxon>
        <taxon>Spermatophyta</taxon>
        <taxon>Magnoliopsida</taxon>
        <taxon>eudicotyledons</taxon>
        <taxon>Gunneridae</taxon>
        <taxon>Pentapetalae</taxon>
        <taxon>asterids</taxon>
        <taxon>campanulids</taxon>
        <taxon>Apiales</taxon>
        <taxon>Apiaceae</taxon>
        <taxon>Apioideae</taxon>
        <taxon>apioid superclade</taxon>
        <taxon>Tordylieae</taxon>
        <taxon>Tordyliinae</taxon>
        <taxon>Heracleum</taxon>
    </lineage>
</organism>
<comment type="subcellular location">
    <subcellularLocation>
        <location evidence="2">Cell projection</location>
        <location evidence="2">Rhabdomere membrane</location>
        <topology evidence="2">Multi-pass membrane protein</topology>
    </subcellularLocation>
</comment>
<feature type="compositionally biased region" description="Low complexity" evidence="3">
    <location>
        <begin position="209"/>
        <end position="225"/>
    </location>
</feature>
<evidence type="ECO:0000256" key="3">
    <source>
        <dbReference type="SAM" id="MobiDB-lite"/>
    </source>
</evidence>
<sequence>MSSQAQMEKMQLRQSYRNVWHSDLISTMTADAPFCCFATLCAPCASYMLRKRALYNDMSRYVCCGGYLPCSGRCGESKCPEFCLCTEVFICFANSVATTRFLLQDQFNIQTTKCDNCIIAFMVCLQQLACIFSLVAMIVGSDEISEASQILNCLSDMVYCTVCACMQTQHKIEMDKRDGRFGPTPMAVPPPQQMSRVDQPYPPTAVGHPQGYGQSPYGYPQGQPQGYPPQGYPPQGYNSQFQPQGYPPQGYPPQGHPPQSQSHSHPPQGETQNHPPQGQPQGSEPQGQPTQPQAHPSTGHPPSSNPSSGH</sequence>
<evidence type="ECO:0000313" key="6">
    <source>
        <dbReference type="Proteomes" id="UP001237642"/>
    </source>
</evidence>
<keyword evidence="4" id="KW-0472">Membrane</keyword>
<dbReference type="PANTHER" id="PTHR31152:SF1">
    <property type="entry name" value="PLAC8 FAMILY PROTEIN"/>
    <property type="match status" value="1"/>
</dbReference>
<name>A0AAD8HJU6_9APIA</name>
<feature type="compositionally biased region" description="Low complexity" evidence="3">
    <location>
        <begin position="233"/>
        <end position="244"/>
    </location>
</feature>
<dbReference type="PANTHER" id="PTHR31152">
    <property type="entry name" value="PLAC8 FAMILY PROTEIN"/>
    <property type="match status" value="1"/>
</dbReference>
<protein>
    <recommendedName>
        <fullName evidence="1">Rhodopsin</fullName>
    </recommendedName>
</protein>
<evidence type="ECO:0000313" key="5">
    <source>
        <dbReference type="EMBL" id="KAK1367527.1"/>
    </source>
</evidence>
<reference evidence="5" key="1">
    <citation type="submission" date="2023-02" db="EMBL/GenBank/DDBJ databases">
        <title>Genome of toxic invasive species Heracleum sosnowskyi carries increased number of genes despite the absence of recent whole-genome duplications.</title>
        <authorList>
            <person name="Schelkunov M."/>
            <person name="Shtratnikova V."/>
            <person name="Makarenko M."/>
            <person name="Klepikova A."/>
            <person name="Omelchenko D."/>
            <person name="Novikova G."/>
            <person name="Obukhova E."/>
            <person name="Bogdanov V."/>
            <person name="Penin A."/>
            <person name="Logacheva M."/>
        </authorList>
    </citation>
    <scope>NUCLEOTIDE SEQUENCE</scope>
    <source>
        <strain evidence="5">Hsosn_3</strain>
        <tissue evidence="5">Leaf</tissue>
    </source>
</reference>